<evidence type="ECO:0000313" key="1">
    <source>
        <dbReference type="EMBL" id="KAK1421852.1"/>
    </source>
</evidence>
<accession>A0AAD8KF65</accession>
<protein>
    <submittedName>
        <fullName evidence="1">Uncharacterized protein</fullName>
    </submittedName>
</protein>
<organism evidence="1 2">
    <name type="scientific">Tagetes erecta</name>
    <name type="common">African marigold</name>
    <dbReference type="NCBI Taxonomy" id="13708"/>
    <lineage>
        <taxon>Eukaryota</taxon>
        <taxon>Viridiplantae</taxon>
        <taxon>Streptophyta</taxon>
        <taxon>Embryophyta</taxon>
        <taxon>Tracheophyta</taxon>
        <taxon>Spermatophyta</taxon>
        <taxon>Magnoliopsida</taxon>
        <taxon>eudicotyledons</taxon>
        <taxon>Gunneridae</taxon>
        <taxon>Pentapetalae</taxon>
        <taxon>asterids</taxon>
        <taxon>campanulids</taxon>
        <taxon>Asterales</taxon>
        <taxon>Asteraceae</taxon>
        <taxon>Asteroideae</taxon>
        <taxon>Heliantheae alliance</taxon>
        <taxon>Tageteae</taxon>
        <taxon>Tagetes</taxon>
    </lineage>
</organism>
<keyword evidence="2" id="KW-1185">Reference proteome</keyword>
<reference evidence="1" key="1">
    <citation type="journal article" date="2023" name="bioRxiv">
        <title>Improved chromosome-level genome assembly for marigold (Tagetes erecta).</title>
        <authorList>
            <person name="Jiang F."/>
            <person name="Yuan L."/>
            <person name="Wang S."/>
            <person name="Wang H."/>
            <person name="Xu D."/>
            <person name="Wang A."/>
            <person name="Fan W."/>
        </authorList>
    </citation>
    <scope>NUCLEOTIDE SEQUENCE</scope>
    <source>
        <strain evidence="1">WSJ</strain>
        <tissue evidence="1">Leaf</tissue>
    </source>
</reference>
<name>A0AAD8KF65_TARER</name>
<evidence type="ECO:0000313" key="2">
    <source>
        <dbReference type="Proteomes" id="UP001229421"/>
    </source>
</evidence>
<gene>
    <name evidence="1" type="ORF">QVD17_24526</name>
</gene>
<comment type="caution">
    <text evidence="1">The sequence shown here is derived from an EMBL/GenBank/DDBJ whole genome shotgun (WGS) entry which is preliminary data.</text>
</comment>
<dbReference type="EMBL" id="JAUHHV010000006">
    <property type="protein sequence ID" value="KAK1421852.1"/>
    <property type="molecule type" value="Genomic_DNA"/>
</dbReference>
<sequence length="119" mass="13062">MKIWLFSEGLEVLSKKIAKSPEMVTKIAAVNNSMRQLGYRDGVKVGHAYGIRGKTLDEVRPAVIENIQSITMEAIKECGEIKFQLVSDLQANPQISLSDLQKQLGLSKSDASSTSSRLP</sequence>
<proteinExistence type="predicted"/>
<dbReference type="AlphaFoldDB" id="A0AAD8KF65"/>
<dbReference type="Proteomes" id="UP001229421">
    <property type="component" value="Unassembled WGS sequence"/>
</dbReference>